<evidence type="ECO:0008006" key="3">
    <source>
        <dbReference type="Google" id="ProtNLM"/>
    </source>
</evidence>
<keyword evidence="2" id="KW-1185">Reference proteome</keyword>
<evidence type="ECO:0000313" key="1">
    <source>
        <dbReference type="EMBL" id="KAL2322519.1"/>
    </source>
</evidence>
<protein>
    <recommendedName>
        <fullName evidence="3">Retrotransposon Copia-like N-terminal domain-containing protein</fullName>
    </recommendedName>
</protein>
<evidence type="ECO:0000313" key="2">
    <source>
        <dbReference type="Proteomes" id="UP001603857"/>
    </source>
</evidence>
<accession>A0ABD1LG68</accession>
<name>A0ABD1LG68_9FABA</name>
<organism evidence="1 2">
    <name type="scientific">Flemingia macrophylla</name>
    <dbReference type="NCBI Taxonomy" id="520843"/>
    <lineage>
        <taxon>Eukaryota</taxon>
        <taxon>Viridiplantae</taxon>
        <taxon>Streptophyta</taxon>
        <taxon>Embryophyta</taxon>
        <taxon>Tracheophyta</taxon>
        <taxon>Spermatophyta</taxon>
        <taxon>Magnoliopsida</taxon>
        <taxon>eudicotyledons</taxon>
        <taxon>Gunneridae</taxon>
        <taxon>Pentapetalae</taxon>
        <taxon>rosids</taxon>
        <taxon>fabids</taxon>
        <taxon>Fabales</taxon>
        <taxon>Fabaceae</taxon>
        <taxon>Papilionoideae</taxon>
        <taxon>50 kb inversion clade</taxon>
        <taxon>NPAAA clade</taxon>
        <taxon>indigoferoid/millettioid clade</taxon>
        <taxon>Phaseoleae</taxon>
        <taxon>Flemingia</taxon>
    </lineage>
</organism>
<proteinExistence type="predicted"/>
<reference evidence="1 2" key="1">
    <citation type="submission" date="2024-08" db="EMBL/GenBank/DDBJ databases">
        <title>Insights into the chromosomal genome structure of Flemingia macrophylla.</title>
        <authorList>
            <person name="Ding Y."/>
            <person name="Zhao Y."/>
            <person name="Bi W."/>
            <person name="Wu M."/>
            <person name="Zhao G."/>
            <person name="Gong Y."/>
            <person name="Li W."/>
            <person name="Zhang P."/>
        </authorList>
    </citation>
    <scope>NUCLEOTIDE SEQUENCE [LARGE SCALE GENOMIC DNA]</scope>
    <source>
        <strain evidence="1">DYQJB</strain>
        <tissue evidence="1">Leaf</tissue>
    </source>
</reference>
<dbReference type="AlphaFoldDB" id="A0ABD1LG68"/>
<sequence>MVLRAQHLDHGFRTREFFFPPSLPHRLSRLSPRLFHTESNFLSWKQHIEHVIKSHRLHHFLVNPEITMQYLTEVDHEAGIINSEFLR</sequence>
<comment type="caution">
    <text evidence="1">The sequence shown here is derived from an EMBL/GenBank/DDBJ whole genome shotgun (WGS) entry which is preliminary data.</text>
</comment>
<gene>
    <name evidence="1" type="ORF">Fmac_026898</name>
</gene>
<dbReference type="Proteomes" id="UP001603857">
    <property type="component" value="Unassembled WGS sequence"/>
</dbReference>
<dbReference type="EMBL" id="JBGMDY010000009">
    <property type="protein sequence ID" value="KAL2322519.1"/>
    <property type="molecule type" value="Genomic_DNA"/>
</dbReference>